<feature type="transmembrane region" description="Helical" evidence="1">
    <location>
        <begin position="22"/>
        <end position="48"/>
    </location>
</feature>
<keyword evidence="1" id="KW-0812">Transmembrane</keyword>
<name>A0ABS1NFZ7_9ACTN</name>
<protein>
    <recommendedName>
        <fullName evidence="4">Integral membrane protein</fullName>
    </recommendedName>
</protein>
<dbReference type="Proteomes" id="UP000634229">
    <property type="component" value="Unassembled WGS sequence"/>
</dbReference>
<proteinExistence type="predicted"/>
<evidence type="ECO:0000313" key="2">
    <source>
        <dbReference type="EMBL" id="MBL1099019.1"/>
    </source>
</evidence>
<reference evidence="2 3" key="1">
    <citation type="submission" date="2021-01" db="EMBL/GenBank/DDBJ databases">
        <title>WGS of actinomycetes isolated from Thailand.</title>
        <authorList>
            <person name="Thawai C."/>
        </authorList>
    </citation>
    <scope>NUCLEOTIDE SEQUENCE [LARGE SCALE GENOMIC DNA]</scope>
    <source>
        <strain evidence="2 3">CA1R205</strain>
    </source>
</reference>
<organism evidence="2 3">
    <name type="scientific">Streptomyces coffeae</name>
    <dbReference type="NCBI Taxonomy" id="621382"/>
    <lineage>
        <taxon>Bacteria</taxon>
        <taxon>Bacillati</taxon>
        <taxon>Actinomycetota</taxon>
        <taxon>Actinomycetes</taxon>
        <taxon>Kitasatosporales</taxon>
        <taxon>Streptomycetaceae</taxon>
        <taxon>Streptomyces</taxon>
    </lineage>
</organism>
<dbReference type="EMBL" id="JAERRF010000011">
    <property type="protein sequence ID" value="MBL1099019.1"/>
    <property type="molecule type" value="Genomic_DNA"/>
</dbReference>
<evidence type="ECO:0000256" key="1">
    <source>
        <dbReference type="SAM" id="Phobius"/>
    </source>
</evidence>
<dbReference type="RefSeq" id="WP_201876432.1">
    <property type="nucleotide sequence ID" value="NZ_JAERRF010000011.1"/>
</dbReference>
<comment type="caution">
    <text evidence="2">The sequence shown here is derived from an EMBL/GenBank/DDBJ whole genome shotgun (WGS) entry which is preliminary data.</text>
</comment>
<gene>
    <name evidence="2" type="ORF">JK363_20580</name>
</gene>
<evidence type="ECO:0000313" key="3">
    <source>
        <dbReference type="Proteomes" id="UP000634229"/>
    </source>
</evidence>
<feature type="transmembrane region" description="Helical" evidence="1">
    <location>
        <begin position="131"/>
        <end position="150"/>
    </location>
</feature>
<feature type="transmembrane region" description="Helical" evidence="1">
    <location>
        <begin position="157"/>
        <end position="174"/>
    </location>
</feature>
<accession>A0ABS1NFZ7</accession>
<keyword evidence="3" id="KW-1185">Reference proteome</keyword>
<keyword evidence="1" id="KW-0472">Membrane</keyword>
<evidence type="ECO:0008006" key="4">
    <source>
        <dbReference type="Google" id="ProtNLM"/>
    </source>
</evidence>
<sequence length="176" mass="17990">MASTGVTTVTAKRSRTRRAREGAYGLLLIAKNAAAALIALFLLVAGVWSSWSDARPAMLTKGLEQGVVTVSDCGEDWCTGPFASARGGGEKHGRIKIDKAVTDGSGDAVAVALKPGTNEGVRTGPAGVLHAWVPFGGSLLLASLLVAGGLRLRRTAWVMGLLGAALLGASYAALTF</sequence>
<keyword evidence="1" id="KW-1133">Transmembrane helix</keyword>